<comment type="caution">
    <text evidence="2">The sequence shown here is derived from an EMBL/GenBank/DDBJ whole genome shotgun (WGS) entry which is preliminary data.</text>
</comment>
<feature type="signal peptide" evidence="1">
    <location>
        <begin position="1"/>
        <end position="36"/>
    </location>
</feature>
<organism evidence="2 3">
    <name type="scientific">Eumeta variegata</name>
    <name type="common">Bagworm moth</name>
    <name type="synonym">Eumeta japonica</name>
    <dbReference type="NCBI Taxonomy" id="151549"/>
    <lineage>
        <taxon>Eukaryota</taxon>
        <taxon>Metazoa</taxon>
        <taxon>Ecdysozoa</taxon>
        <taxon>Arthropoda</taxon>
        <taxon>Hexapoda</taxon>
        <taxon>Insecta</taxon>
        <taxon>Pterygota</taxon>
        <taxon>Neoptera</taxon>
        <taxon>Endopterygota</taxon>
        <taxon>Lepidoptera</taxon>
        <taxon>Glossata</taxon>
        <taxon>Ditrysia</taxon>
        <taxon>Tineoidea</taxon>
        <taxon>Psychidae</taxon>
        <taxon>Oiketicinae</taxon>
        <taxon>Eumeta</taxon>
    </lineage>
</organism>
<name>A0A4C1TLN3_EUMVA</name>
<keyword evidence="1" id="KW-0732">Signal</keyword>
<dbReference type="EMBL" id="BGZK01000068">
    <property type="protein sequence ID" value="GBP14974.1"/>
    <property type="molecule type" value="Genomic_DNA"/>
</dbReference>
<reference evidence="2 3" key="1">
    <citation type="journal article" date="2019" name="Commun. Biol.">
        <title>The bagworm genome reveals a unique fibroin gene that provides high tensile strength.</title>
        <authorList>
            <person name="Kono N."/>
            <person name="Nakamura H."/>
            <person name="Ohtoshi R."/>
            <person name="Tomita M."/>
            <person name="Numata K."/>
            <person name="Arakawa K."/>
        </authorList>
    </citation>
    <scope>NUCLEOTIDE SEQUENCE [LARGE SCALE GENOMIC DNA]</scope>
</reference>
<evidence type="ECO:0000313" key="2">
    <source>
        <dbReference type="EMBL" id="GBP14974.1"/>
    </source>
</evidence>
<gene>
    <name evidence="2" type="ORF">EVAR_6625_1</name>
</gene>
<proteinExistence type="predicted"/>
<evidence type="ECO:0000256" key="1">
    <source>
        <dbReference type="SAM" id="SignalP"/>
    </source>
</evidence>
<protein>
    <submittedName>
        <fullName evidence="2">Uncharacterized protein</fullName>
    </submittedName>
</protein>
<evidence type="ECO:0000313" key="3">
    <source>
        <dbReference type="Proteomes" id="UP000299102"/>
    </source>
</evidence>
<dbReference type="Proteomes" id="UP000299102">
    <property type="component" value="Unassembled WGS sequence"/>
</dbReference>
<dbReference type="OrthoDB" id="7316943at2759"/>
<feature type="chain" id="PRO_5020039729" evidence="1">
    <location>
        <begin position="37"/>
        <end position="87"/>
    </location>
</feature>
<sequence length="87" mass="9350">MLCDEMRARTTGSAGGRSHGLPIFLVLVRYLAPAVALHCASDLHEIRSHSYAPEIAPVAGSGAFRRPSRCHAPRLPTMTALERGAEL</sequence>
<dbReference type="AlphaFoldDB" id="A0A4C1TLN3"/>
<accession>A0A4C1TLN3</accession>
<keyword evidence="3" id="KW-1185">Reference proteome</keyword>